<dbReference type="AlphaFoldDB" id="A0A3N7JJW4"/>
<keyword evidence="5 8" id="KW-1133">Transmembrane helix</keyword>
<name>A0A3N7JJW4_9BURK</name>
<dbReference type="Proteomes" id="UP000267464">
    <property type="component" value="Unassembled WGS sequence"/>
</dbReference>
<dbReference type="PANTHER" id="PTHR22926">
    <property type="entry name" value="PHOSPHO-N-ACETYLMURAMOYL-PENTAPEPTIDE-TRANSFERASE"/>
    <property type="match status" value="1"/>
</dbReference>
<dbReference type="GO" id="GO:0071555">
    <property type="term" value="P:cell wall organization"/>
    <property type="evidence" value="ECO:0007669"/>
    <property type="project" value="TreeGrafter"/>
</dbReference>
<evidence type="ECO:0000256" key="8">
    <source>
        <dbReference type="SAM" id="Phobius"/>
    </source>
</evidence>
<feature type="transmembrane region" description="Helical" evidence="8">
    <location>
        <begin position="161"/>
        <end position="181"/>
    </location>
</feature>
<protein>
    <submittedName>
        <fullName evidence="9">Glycosyl transferase</fullName>
    </submittedName>
</protein>
<feature type="transmembrane region" description="Helical" evidence="8">
    <location>
        <begin position="332"/>
        <end position="350"/>
    </location>
</feature>
<feature type="transmembrane region" description="Helical" evidence="8">
    <location>
        <begin position="188"/>
        <end position="205"/>
    </location>
</feature>
<keyword evidence="10" id="KW-1185">Reference proteome</keyword>
<keyword evidence="7" id="KW-0460">Magnesium</keyword>
<keyword evidence="2" id="KW-1003">Cell membrane</keyword>
<dbReference type="InterPro" id="IPR000715">
    <property type="entry name" value="Glycosyl_transferase_4"/>
</dbReference>
<dbReference type="GO" id="GO:0046872">
    <property type="term" value="F:metal ion binding"/>
    <property type="evidence" value="ECO:0007669"/>
    <property type="project" value="UniProtKB-KW"/>
</dbReference>
<keyword evidence="3 9" id="KW-0808">Transferase</keyword>
<dbReference type="GO" id="GO:0044038">
    <property type="term" value="P:cell wall macromolecule biosynthetic process"/>
    <property type="evidence" value="ECO:0007669"/>
    <property type="project" value="TreeGrafter"/>
</dbReference>
<evidence type="ECO:0000313" key="10">
    <source>
        <dbReference type="Proteomes" id="UP000267464"/>
    </source>
</evidence>
<keyword evidence="6 8" id="KW-0472">Membrane</keyword>
<dbReference type="EMBL" id="QUSW01000010">
    <property type="protein sequence ID" value="RQP21629.1"/>
    <property type="molecule type" value="Genomic_DNA"/>
</dbReference>
<keyword evidence="7" id="KW-0479">Metal-binding</keyword>
<comment type="cofactor">
    <cofactor evidence="7">
        <name>Mg(2+)</name>
        <dbReference type="ChEBI" id="CHEBI:18420"/>
    </cofactor>
</comment>
<evidence type="ECO:0000256" key="4">
    <source>
        <dbReference type="ARBA" id="ARBA00022692"/>
    </source>
</evidence>
<accession>A0A3N7JJW4</accession>
<dbReference type="Pfam" id="PF00953">
    <property type="entry name" value="Glycos_transf_4"/>
    <property type="match status" value="1"/>
</dbReference>
<evidence type="ECO:0000256" key="3">
    <source>
        <dbReference type="ARBA" id="ARBA00022679"/>
    </source>
</evidence>
<sequence length="363" mass="39902">MLVLFCGFLVSTLITFVVVRFANAHGHLSGDNDMSGPQKFHARPVPRIGGLGIVLGVSASILVLWLRMGAEAVGGPLIMLAGMPAFLAGLAEDLTKTQSPRRRLFFTAVSAALAGWLLDAVIRRTDIPGVDWIITFTPAAMILTVFAVAGVANAINIIDGFNGLAGMCVVLMLGGLAYVAFQAKDPMLAWWALGGVGAVLGFFIWNFPAGLIFLGDGGAYFLGFLVAELSLLLIHRNPQVSPLCPLLMCIYPIFETVFSIYRRRFVRGRPIGMPDGVHLHSLIYRRLMRWAVGNRNAKVLTKRNSLTAPYLWMLCMMSVVPALFFWNNSHLLALFIVLFAGTYTVLYGRIVKFKVPRWMIVRR</sequence>
<dbReference type="CDD" id="cd06912">
    <property type="entry name" value="GT_MraY_like"/>
    <property type="match status" value="1"/>
</dbReference>
<reference evidence="9 10" key="2">
    <citation type="submission" date="2018-12" db="EMBL/GenBank/DDBJ databases">
        <title>Rhizobacter gummiphilus sp. nov., a rubber-degrading bacterium isolated from the soil of a botanical garden in Japan.</title>
        <authorList>
            <person name="Shunsuke S.S."/>
        </authorList>
    </citation>
    <scope>NUCLEOTIDE SEQUENCE [LARGE SCALE GENOMIC DNA]</scope>
    <source>
        <strain evidence="9 10">S-16</strain>
    </source>
</reference>
<dbReference type="RefSeq" id="WP_124543571.1">
    <property type="nucleotide sequence ID" value="NZ_QUSW01000010.1"/>
</dbReference>
<feature type="transmembrane region" description="Helical" evidence="8">
    <location>
        <begin position="48"/>
        <end position="66"/>
    </location>
</feature>
<evidence type="ECO:0000256" key="1">
    <source>
        <dbReference type="ARBA" id="ARBA00004651"/>
    </source>
</evidence>
<feature type="transmembrane region" description="Helical" evidence="8">
    <location>
        <begin position="103"/>
        <end position="122"/>
    </location>
</feature>
<feature type="binding site" evidence="7">
    <location>
        <position position="156"/>
    </location>
    <ligand>
        <name>Mg(2+)</name>
        <dbReference type="ChEBI" id="CHEBI:18420"/>
    </ligand>
</feature>
<dbReference type="PANTHER" id="PTHR22926:SF3">
    <property type="entry name" value="UNDECAPRENYL-PHOSPHATE ALPHA-N-ACETYLGLUCOSAMINYL 1-PHOSPHATE TRANSFERASE"/>
    <property type="match status" value="1"/>
</dbReference>
<feature type="binding site" evidence="7">
    <location>
        <position position="216"/>
    </location>
    <ligand>
        <name>Mg(2+)</name>
        <dbReference type="ChEBI" id="CHEBI:18420"/>
    </ligand>
</feature>
<evidence type="ECO:0000256" key="6">
    <source>
        <dbReference type="ARBA" id="ARBA00023136"/>
    </source>
</evidence>
<dbReference type="GO" id="GO:0005886">
    <property type="term" value="C:plasma membrane"/>
    <property type="evidence" value="ECO:0007669"/>
    <property type="project" value="UniProtKB-SubCell"/>
</dbReference>
<feature type="transmembrane region" description="Helical" evidence="8">
    <location>
        <begin position="134"/>
        <end position="155"/>
    </location>
</feature>
<evidence type="ECO:0000256" key="2">
    <source>
        <dbReference type="ARBA" id="ARBA00022475"/>
    </source>
</evidence>
<feature type="transmembrane region" description="Helical" evidence="8">
    <location>
        <begin position="308"/>
        <end position="326"/>
    </location>
</feature>
<keyword evidence="4 8" id="KW-0812">Transmembrane</keyword>
<gene>
    <name evidence="9" type="ORF">DZC73_27365</name>
</gene>
<evidence type="ECO:0000256" key="7">
    <source>
        <dbReference type="PIRSR" id="PIRSR600715-1"/>
    </source>
</evidence>
<proteinExistence type="predicted"/>
<evidence type="ECO:0000313" key="9">
    <source>
        <dbReference type="EMBL" id="RQP21629.1"/>
    </source>
</evidence>
<evidence type="ECO:0000256" key="5">
    <source>
        <dbReference type="ARBA" id="ARBA00022989"/>
    </source>
</evidence>
<reference evidence="9 10" key="1">
    <citation type="submission" date="2018-08" db="EMBL/GenBank/DDBJ databases">
        <authorList>
            <person name="Khan S.A."/>
            <person name="Jeon C.O."/>
            <person name="Chun B.H."/>
            <person name="Jeong S.E."/>
        </authorList>
    </citation>
    <scope>NUCLEOTIDE SEQUENCE [LARGE SCALE GENOMIC DNA]</scope>
    <source>
        <strain evidence="9 10">S-16</strain>
    </source>
</reference>
<organism evidence="9 10">
    <name type="scientific">Piscinibacter terrae</name>
    <dbReference type="NCBI Taxonomy" id="2496871"/>
    <lineage>
        <taxon>Bacteria</taxon>
        <taxon>Pseudomonadati</taxon>
        <taxon>Pseudomonadota</taxon>
        <taxon>Betaproteobacteria</taxon>
        <taxon>Burkholderiales</taxon>
        <taxon>Sphaerotilaceae</taxon>
        <taxon>Piscinibacter</taxon>
    </lineage>
</organism>
<comment type="subcellular location">
    <subcellularLocation>
        <location evidence="1">Cell membrane</location>
        <topology evidence="1">Multi-pass membrane protein</topology>
    </subcellularLocation>
</comment>
<dbReference type="OrthoDB" id="9783652at2"/>
<feature type="transmembrane region" description="Helical" evidence="8">
    <location>
        <begin position="211"/>
        <end position="234"/>
    </location>
</feature>
<comment type="caution">
    <text evidence="9">The sequence shown here is derived from an EMBL/GenBank/DDBJ whole genome shotgun (WGS) entry which is preliminary data.</text>
</comment>
<dbReference type="GO" id="GO:0009103">
    <property type="term" value="P:lipopolysaccharide biosynthetic process"/>
    <property type="evidence" value="ECO:0007669"/>
    <property type="project" value="TreeGrafter"/>
</dbReference>
<dbReference type="GO" id="GO:0016780">
    <property type="term" value="F:phosphotransferase activity, for other substituted phosphate groups"/>
    <property type="evidence" value="ECO:0007669"/>
    <property type="project" value="InterPro"/>
</dbReference>